<organism evidence="1">
    <name type="scientific">bioreactor metagenome</name>
    <dbReference type="NCBI Taxonomy" id="1076179"/>
    <lineage>
        <taxon>unclassified sequences</taxon>
        <taxon>metagenomes</taxon>
        <taxon>ecological metagenomes</taxon>
    </lineage>
</organism>
<comment type="caution">
    <text evidence="1">The sequence shown here is derived from an EMBL/GenBank/DDBJ whole genome shotgun (WGS) entry which is preliminary data.</text>
</comment>
<accession>A0A645F5N2</accession>
<dbReference type="Pfam" id="PF08843">
    <property type="entry name" value="AbiEii"/>
    <property type="match status" value="1"/>
</dbReference>
<protein>
    <recommendedName>
        <fullName evidence="2">Nucleotidyl transferase AbiEii/AbiGii toxin family protein</fullName>
    </recommendedName>
</protein>
<evidence type="ECO:0008006" key="2">
    <source>
        <dbReference type="Google" id="ProtNLM"/>
    </source>
</evidence>
<name>A0A645F5N2_9ZZZZ</name>
<dbReference type="AlphaFoldDB" id="A0A645F5N2"/>
<sequence>MRNAAFNDFRLVGGTSLSLQLGHRQSIDIDLFTDSLYGTVDFKTIDDYLRKHYAYVDTFETDIIGMGKSYYVGKSKNDSIKLDLFYTDSFIRPFLLKDELRLATLEEIVAMKIDVILRGGRKKDFWDIHELMDVFSIEQMISLHKERYLYAHNKHEIIAQLANFEHADSDFDPICLRDKYWEIIKLDLFEAIQRIV</sequence>
<dbReference type="EMBL" id="VSSQ01055269">
    <property type="protein sequence ID" value="MPN09180.1"/>
    <property type="molecule type" value="Genomic_DNA"/>
</dbReference>
<reference evidence="1" key="1">
    <citation type="submission" date="2019-08" db="EMBL/GenBank/DDBJ databases">
        <authorList>
            <person name="Kucharzyk K."/>
            <person name="Murdoch R.W."/>
            <person name="Higgins S."/>
            <person name="Loffler F."/>
        </authorList>
    </citation>
    <scope>NUCLEOTIDE SEQUENCE</scope>
</reference>
<proteinExistence type="predicted"/>
<gene>
    <name evidence="1" type="ORF">SDC9_156468</name>
</gene>
<dbReference type="InterPro" id="IPR014942">
    <property type="entry name" value="AbiEii"/>
</dbReference>
<evidence type="ECO:0000313" key="1">
    <source>
        <dbReference type="EMBL" id="MPN09180.1"/>
    </source>
</evidence>